<feature type="region of interest" description="Disordered" evidence="4">
    <location>
        <begin position="1082"/>
        <end position="1311"/>
    </location>
</feature>
<dbReference type="InterPro" id="IPR019734">
    <property type="entry name" value="TPR_rpt"/>
</dbReference>
<evidence type="ECO:0000256" key="4">
    <source>
        <dbReference type="SAM" id="MobiDB-lite"/>
    </source>
</evidence>
<dbReference type="GO" id="GO:0006355">
    <property type="term" value="P:regulation of DNA-templated transcription"/>
    <property type="evidence" value="ECO:0007669"/>
    <property type="project" value="InterPro"/>
</dbReference>
<feature type="repeat" description="TPR" evidence="3">
    <location>
        <begin position="906"/>
        <end position="939"/>
    </location>
</feature>
<reference evidence="5" key="1">
    <citation type="submission" date="2023-03" db="EMBL/GenBank/DDBJ databases">
        <title>Mating type loci evolution in Malassezia.</title>
        <authorList>
            <person name="Coelho M.A."/>
        </authorList>
    </citation>
    <scope>NUCLEOTIDE SEQUENCE</scope>
    <source>
        <strain evidence="5">CBS 11721</strain>
    </source>
</reference>
<feature type="compositionally biased region" description="Low complexity" evidence="4">
    <location>
        <begin position="1228"/>
        <end position="1242"/>
    </location>
</feature>
<dbReference type="InterPro" id="IPR011990">
    <property type="entry name" value="TPR-like_helical_dom_sf"/>
</dbReference>
<keyword evidence="1" id="KW-0677">Repeat</keyword>
<feature type="compositionally biased region" description="Acidic residues" evidence="4">
    <location>
        <begin position="1168"/>
        <end position="1181"/>
    </location>
</feature>
<feature type="compositionally biased region" description="Acidic residues" evidence="4">
    <location>
        <begin position="1243"/>
        <end position="1252"/>
    </location>
</feature>
<accession>A0AAF0J9Z9</accession>
<evidence type="ECO:0000256" key="1">
    <source>
        <dbReference type="ARBA" id="ARBA00022737"/>
    </source>
</evidence>
<organism evidence="5 6">
    <name type="scientific">Malassezia cuniculi</name>
    <dbReference type="NCBI Taxonomy" id="948313"/>
    <lineage>
        <taxon>Eukaryota</taxon>
        <taxon>Fungi</taxon>
        <taxon>Dikarya</taxon>
        <taxon>Basidiomycota</taxon>
        <taxon>Ustilaginomycotina</taxon>
        <taxon>Malasseziomycetes</taxon>
        <taxon>Malasseziales</taxon>
        <taxon>Malasseziaceae</taxon>
        <taxon>Malassezia</taxon>
    </lineage>
</organism>
<feature type="compositionally biased region" description="Basic and acidic residues" evidence="4">
    <location>
        <begin position="1274"/>
        <end position="1311"/>
    </location>
</feature>
<gene>
    <name evidence="5" type="primary">CTR9</name>
    <name evidence="5" type="ORF">MCUN1_000646</name>
</gene>
<evidence type="ECO:0000313" key="5">
    <source>
        <dbReference type="EMBL" id="WFD33826.1"/>
    </source>
</evidence>
<proteinExistence type="predicted"/>
<keyword evidence="6" id="KW-1185">Reference proteome</keyword>
<dbReference type="EMBL" id="CP119877">
    <property type="protein sequence ID" value="WFD33826.1"/>
    <property type="molecule type" value="Genomic_DNA"/>
</dbReference>
<dbReference type="PANTHER" id="PTHR14027:SF2">
    <property type="entry name" value="RNA POLYMERASE-ASSOCIATED PROTEIN CTR9 HOMOLOG"/>
    <property type="match status" value="1"/>
</dbReference>
<dbReference type="PANTHER" id="PTHR14027">
    <property type="entry name" value="RNA POLYMERASE-ASSOCIATED PROTEIN CTR9"/>
    <property type="match status" value="1"/>
</dbReference>
<evidence type="ECO:0000256" key="2">
    <source>
        <dbReference type="ARBA" id="ARBA00022803"/>
    </source>
</evidence>
<dbReference type="SUPFAM" id="SSF48452">
    <property type="entry name" value="TPR-like"/>
    <property type="match status" value="2"/>
</dbReference>
<evidence type="ECO:0000256" key="3">
    <source>
        <dbReference type="PROSITE-ProRule" id="PRU00339"/>
    </source>
</evidence>
<dbReference type="PROSITE" id="PS50005">
    <property type="entry name" value="TPR"/>
    <property type="match status" value="1"/>
</dbReference>
<dbReference type="InterPro" id="IPR031101">
    <property type="entry name" value="Ctr9"/>
</dbReference>
<protein>
    <submittedName>
        <fullName evidence="5">Protein required for normal CLN1 and CLN2 G1 cyclin expression</fullName>
    </submittedName>
</protein>
<dbReference type="GO" id="GO:0016593">
    <property type="term" value="C:Cdc73/Paf1 complex"/>
    <property type="evidence" value="ECO:0007669"/>
    <property type="project" value="TreeGrafter"/>
</dbReference>
<keyword evidence="2 3" id="KW-0802">TPR repeat</keyword>
<evidence type="ECO:0000313" key="6">
    <source>
        <dbReference type="Proteomes" id="UP001219933"/>
    </source>
</evidence>
<dbReference type="Proteomes" id="UP001219933">
    <property type="component" value="Chromosome 1"/>
</dbReference>
<dbReference type="GO" id="GO:0006368">
    <property type="term" value="P:transcription elongation by RNA polymerase II"/>
    <property type="evidence" value="ECO:0007669"/>
    <property type="project" value="TreeGrafter"/>
</dbReference>
<sequence>MDDSAMRAPAVAERPPRSLELVLATNEVVNIDLDPLPSAEELEVVIDILVEERPPAYFWTALASRCWNDGRRDEATLIVSKGCEILPIHRPEESVPLFALHAAFQLADARSAPKQVLPDAKFQSLDGRVPKDRFLRSTIESLNHAQTLDPQHPLLVLTRAVFALATGDNALATKLFDAILARDPAHAVARLGRACILLRNRQYVNALREYQGVLRTIIKINELADAAGDASARWTGPDPRVGIGLCLAGLGHHDAARRAWRRAAAVDPSNHAPRLLLGLALVNMSRQVTAVPHGWYGAHTEHAEETARRAAYAEGTTLLQSAWVLNKTSAMTAVALSAHLLSQATHALSKLLPAAGDMTAKAAQLTPEAAAVASSTLDRALKLSEHAVQYADARAPVVQAWLQLARALHLASELPQHAGDHSLRLLAQRYYTRVLEELTRTPTTSDEAFATQLSRGLALASLGLAQLQISTGDVLSATATLEAVLSRPVAGSGSSFVIEPGLLAGLVHAQPAPGASPEEAHASMRKARIQLDRILRLIDAAGALVDGPRPADEHDVVETPSDITVQAALENEHLAPLTLSALARLGKDARVHAQLASLWAPSDRLRAASVYAHALRLDPQSAPLKLNIGALLVLHAILAKDEEIGRKGMPYLEAAATSDDDVLRALAQYNLGRAHESAGHTAEARAAYTDLLATHPEFVDARVRLAVLAAHARPDTQLPDSTGAMRPARETANSLFKEALSSEPANLDTRAMYMRFLAGEYPANRHASWNAVKDIAAQLFLGPDAGKSVFGSSTAARQAVEEARHDAYTLGALGWAYYQLGLHVPPGPNARAERSKAMLRAADLLDKALAANTQDVFAAQGLAILVADDALGDPAATPEAAAERRRTGAEDAIALFGKLREVRDDASVHMCLGHAFMIRSELERAIDAYELALRRYGNEHNATTLQYLARAEYALGLRDKNLAYLQSALAHLRTTCQVLHDELPPGASGDHALAIEAKQATYNMAVMAQKALHMLYELPVELKKVSELEEAIGWVTQAQGALEGLVEAARKGQLAYITAEVVEQRIKYAETSLLRHGDKQLEEARDHAAAEEAHRQRLSEKQREKEAQMERLRQEKEEELRRRAEAIAENRKRAREEASQIEYIRETTPEREPKKRGSGKGRGRKKDEEEEKFVVSDEEPVNDAGALFGESDSDNDNDSDGDGDGNAAAQDDEERDEPLAQESDAEPDTATAASGAPAGPADTPEDMADAPSDDAAQRSSGGSKEAPKRSGMRAKLEALAHQRKQRNNEERRSKKRSGDKAEDGTTKKPKV</sequence>
<dbReference type="GO" id="GO:0000993">
    <property type="term" value="F:RNA polymerase II complex binding"/>
    <property type="evidence" value="ECO:0007669"/>
    <property type="project" value="TreeGrafter"/>
</dbReference>
<feature type="compositionally biased region" description="Basic and acidic residues" evidence="4">
    <location>
        <begin position="1082"/>
        <end position="1155"/>
    </location>
</feature>
<feature type="compositionally biased region" description="Acidic residues" evidence="4">
    <location>
        <begin position="1191"/>
        <end position="1203"/>
    </location>
</feature>
<dbReference type="Gene3D" id="1.25.40.10">
    <property type="entry name" value="Tetratricopeptide repeat domain"/>
    <property type="match status" value="3"/>
</dbReference>
<dbReference type="SMART" id="SM00028">
    <property type="entry name" value="TPR"/>
    <property type="match status" value="5"/>
</dbReference>
<name>A0AAF0J9Z9_9BASI</name>